<dbReference type="Proteomes" id="UP000217276">
    <property type="component" value="Chromosome"/>
</dbReference>
<accession>A0A250FA25</accession>
<keyword evidence="1" id="KW-1133">Transmembrane helix</keyword>
<keyword evidence="1" id="KW-0812">Transmembrane</keyword>
<dbReference type="KEGG" id="clk:CGC53_06270"/>
<name>A0A250FA25_9FLAO</name>
<protein>
    <recommendedName>
        <fullName evidence="4">DUF3999 domain-containing protein</fullName>
    </recommendedName>
</protein>
<evidence type="ECO:0000313" key="2">
    <source>
        <dbReference type="EMBL" id="ATA81981.1"/>
    </source>
</evidence>
<organism evidence="2 3">
    <name type="scientific">Capnocytophaga leadbetteri</name>
    <dbReference type="NCBI Taxonomy" id="327575"/>
    <lineage>
        <taxon>Bacteria</taxon>
        <taxon>Pseudomonadati</taxon>
        <taxon>Bacteroidota</taxon>
        <taxon>Flavobacteriia</taxon>
        <taxon>Flavobacteriales</taxon>
        <taxon>Flavobacteriaceae</taxon>
        <taxon>Capnocytophaga</taxon>
    </lineage>
</organism>
<keyword evidence="3" id="KW-1185">Reference proteome</keyword>
<evidence type="ECO:0000256" key="1">
    <source>
        <dbReference type="SAM" id="Phobius"/>
    </source>
</evidence>
<dbReference type="AlphaFoldDB" id="A0A250FA25"/>
<keyword evidence="1" id="KW-0472">Membrane</keyword>
<dbReference type="EMBL" id="CP022384">
    <property type="protein sequence ID" value="ATA81981.1"/>
    <property type="molecule type" value="Genomic_DNA"/>
</dbReference>
<feature type="transmembrane region" description="Helical" evidence="1">
    <location>
        <begin position="282"/>
        <end position="306"/>
    </location>
</feature>
<sequence>MKALLQVIMLLAAVPLWGQFSGYALRQELKGVQPNTWQRLVLPSAAFDRYLPHIHGDSFTPRGKDIRIFGVSEHDTIEVPFVWGDSTLTLQSINFNYRSDAKRQTSHLSFLLPNSLKISELQIEVSPVFKGEREVQLTMCEGLASPNNSCEHPKKLYQGKLMPQLVNTLAFEPVYLHKAELLIDDSGKSPLIISKVSVKSYTYAVYIRFADDQYTYYLAYGGFGEDPKTYDLPERVPSKVSSEVTLGEKEVLFKIPFAPPTPDESSVSAQIRKQYERRGRSFGAFLIWVTIIMIGSLIITAFKALFRKKK</sequence>
<reference evidence="3" key="1">
    <citation type="submission" date="2017-06" db="EMBL/GenBank/DDBJ databases">
        <title>Capnocytophaga spp. assemblies.</title>
        <authorList>
            <person name="Gulvik C.A."/>
        </authorList>
    </citation>
    <scope>NUCLEOTIDE SEQUENCE [LARGE SCALE GENOMIC DNA]</scope>
    <source>
        <strain evidence="3">H6253</strain>
    </source>
</reference>
<evidence type="ECO:0008006" key="4">
    <source>
        <dbReference type="Google" id="ProtNLM"/>
    </source>
</evidence>
<dbReference type="RefSeq" id="WP_095914044.1">
    <property type="nucleotide sequence ID" value="NZ_CAUUPF010000002.1"/>
</dbReference>
<evidence type="ECO:0000313" key="3">
    <source>
        <dbReference type="Proteomes" id="UP000217276"/>
    </source>
</evidence>
<gene>
    <name evidence="2" type="ORF">CGC53_06270</name>
</gene>
<proteinExistence type="predicted"/>